<evidence type="ECO:0000313" key="1">
    <source>
        <dbReference type="EMBL" id="KAH0565329.1"/>
    </source>
</evidence>
<dbReference type="AlphaFoldDB" id="A0A9P8LHG4"/>
<evidence type="ECO:0000313" key="2">
    <source>
        <dbReference type="Proteomes" id="UP000750711"/>
    </source>
</evidence>
<proteinExistence type="predicted"/>
<gene>
    <name evidence="1" type="ORF">GP486_001273</name>
</gene>
<dbReference type="EMBL" id="JAGHQM010000107">
    <property type="protein sequence ID" value="KAH0565329.1"/>
    <property type="molecule type" value="Genomic_DNA"/>
</dbReference>
<reference evidence="1" key="1">
    <citation type="submission" date="2021-03" db="EMBL/GenBank/DDBJ databases">
        <title>Comparative genomics and phylogenomic investigation of the class Geoglossomycetes provide insights into ecological specialization and systematics.</title>
        <authorList>
            <person name="Melie T."/>
            <person name="Pirro S."/>
            <person name="Miller A.N."/>
            <person name="Quandt A."/>
        </authorList>
    </citation>
    <scope>NUCLEOTIDE SEQUENCE</scope>
    <source>
        <strain evidence="1">CAQ_001_2017</strain>
    </source>
</reference>
<name>A0A9P8LHG4_9PEZI</name>
<sequence>MNTTISVAYIQTGIRASFSKVKYKDIAPKVGLLPTAQGADIPVFPMFRARLTSEVFRKIIEDIDCLTAQYGTLRNHRNEEARSRFLTAYFNRIVELFSGLILNVPETLLEGRFATQGRIEYQYTLYGGVTVIFIEVKLDLGGPTERLNTYAQVIAECDACALANEQNGFDIPIIAVLCDGKSFSFFKYERPSPKGGAKPRFSMGKFPDGYEEEPIFEMSPGTAPRVFIQKTRRLCESLFYVFLSGYHTGLEGYCNLSMEESKEESKSASKRDSTSGWHNAKNLAKAALDKAKEAWDLRKENDQVRSKRSAEEALQILNKSVNEAPWKPGEDKCSEVYTDDIADVP</sequence>
<organism evidence="1 2">
    <name type="scientific">Trichoglossum hirsutum</name>
    <dbReference type="NCBI Taxonomy" id="265104"/>
    <lineage>
        <taxon>Eukaryota</taxon>
        <taxon>Fungi</taxon>
        <taxon>Dikarya</taxon>
        <taxon>Ascomycota</taxon>
        <taxon>Pezizomycotina</taxon>
        <taxon>Geoglossomycetes</taxon>
        <taxon>Geoglossales</taxon>
        <taxon>Geoglossaceae</taxon>
        <taxon>Trichoglossum</taxon>
    </lineage>
</organism>
<keyword evidence="2" id="KW-1185">Reference proteome</keyword>
<protein>
    <submittedName>
        <fullName evidence="1">Uncharacterized protein</fullName>
    </submittedName>
</protein>
<comment type="caution">
    <text evidence="1">The sequence shown here is derived from an EMBL/GenBank/DDBJ whole genome shotgun (WGS) entry which is preliminary data.</text>
</comment>
<dbReference type="Proteomes" id="UP000750711">
    <property type="component" value="Unassembled WGS sequence"/>
</dbReference>
<accession>A0A9P8LHG4</accession>